<dbReference type="HAMAP" id="MF_00003">
    <property type="entry name" value="RbfA"/>
    <property type="match status" value="1"/>
</dbReference>
<dbReference type="NCBIfam" id="TIGR00082">
    <property type="entry name" value="rbfA"/>
    <property type="match status" value="1"/>
</dbReference>
<comment type="function">
    <text evidence="2">One of several proteins that assist in the late maturation steps of the functional core of the 30S ribosomal subunit. Associates with free 30S ribosomal subunits (but not with 30S subunits that are part of 70S ribosomes or polysomes). Required for efficient processing of 16S rRNA. May interact with the 5'-terminal helix region of 16S rRNA.</text>
</comment>
<evidence type="ECO:0000256" key="1">
    <source>
        <dbReference type="ARBA" id="ARBA00022517"/>
    </source>
</evidence>
<name>A0A9D0ZT42_9FIRM</name>
<dbReference type="GO" id="GO:0043024">
    <property type="term" value="F:ribosomal small subunit binding"/>
    <property type="evidence" value="ECO:0007669"/>
    <property type="project" value="TreeGrafter"/>
</dbReference>
<comment type="subcellular location">
    <subcellularLocation>
        <location evidence="2">Cytoplasm</location>
    </subcellularLocation>
</comment>
<organism evidence="3 4">
    <name type="scientific">Candidatus Coprosoma intestinipullorum</name>
    <dbReference type="NCBI Taxonomy" id="2840752"/>
    <lineage>
        <taxon>Bacteria</taxon>
        <taxon>Bacillati</taxon>
        <taxon>Bacillota</taxon>
        <taxon>Bacillota incertae sedis</taxon>
        <taxon>Candidatus Coprosoma</taxon>
    </lineage>
</organism>
<evidence type="ECO:0000313" key="4">
    <source>
        <dbReference type="Proteomes" id="UP000886786"/>
    </source>
</evidence>
<keyword evidence="2" id="KW-0963">Cytoplasm</keyword>
<comment type="similarity">
    <text evidence="2">Belongs to the RbfA family.</text>
</comment>
<dbReference type="SUPFAM" id="SSF89919">
    <property type="entry name" value="Ribosome-binding factor A, RbfA"/>
    <property type="match status" value="1"/>
</dbReference>
<dbReference type="Proteomes" id="UP000886786">
    <property type="component" value="Unassembled WGS sequence"/>
</dbReference>
<dbReference type="PANTHER" id="PTHR33515">
    <property type="entry name" value="RIBOSOME-BINDING FACTOR A, CHLOROPLASTIC-RELATED"/>
    <property type="match status" value="1"/>
</dbReference>
<dbReference type="EMBL" id="DVFV01000085">
    <property type="protein sequence ID" value="HIQ90895.1"/>
    <property type="molecule type" value="Genomic_DNA"/>
</dbReference>
<dbReference type="GO" id="GO:0030490">
    <property type="term" value="P:maturation of SSU-rRNA"/>
    <property type="evidence" value="ECO:0007669"/>
    <property type="project" value="UniProtKB-UniRule"/>
</dbReference>
<dbReference type="Pfam" id="PF02033">
    <property type="entry name" value="RBFA"/>
    <property type="match status" value="1"/>
</dbReference>
<gene>
    <name evidence="2 3" type="primary">rbfA</name>
    <name evidence="3" type="ORF">IAB27_04650</name>
</gene>
<dbReference type="PANTHER" id="PTHR33515:SF1">
    <property type="entry name" value="RIBOSOME-BINDING FACTOR A, CHLOROPLASTIC-RELATED"/>
    <property type="match status" value="1"/>
</dbReference>
<dbReference type="InterPro" id="IPR023799">
    <property type="entry name" value="RbfA_dom_sf"/>
</dbReference>
<sequence length="114" mass="13193">MNQIKLERINSSLVEQISYIIAHDVKNPDINFVTITGAKVTSDLSLAKIYFTVLDQGKIKETLSALKDASGYIRHELRERIEIRQIPELEFVYDESIEYGNKIEKIIDKLHEDE</sequence>
<dbReference type="InterPro" id="IPR020053">
    <property type="entry name" value="Ribosome-bd_factorA_CS"/>
</dbReference>
<evidence type="ECO:0000256" key="2">
    <source>
        <dbReference type="HAMAP-Rule" id="MF_00003"/>
    </source>
</evidence>
<protein>
    <recommendedName>
        <fullName evidence="2">Ribosome-binding factor A</fullName>
    </recommendedName>
</protein>
<comment type="subunit">
    <text evidence="2">Monomer. Binds 30S ribosomal subunits, but not 50S ribosomal subunits or 70S ribosomes.</text>
</comment>
<proteinExistence type="inferred from homology"/>
<dbReference type="Gene3D" id="3.30.300.20">
    <property type="match status" value="1"/>
</dbReference>
<reference evidence="3" key="2">
    <citation type="journal article" date="2021" name="PeerJ">
        <title>Extensive microbial diversity within the chicken gut microbiome revealed by metagenomics and culture.</title>
        <authorList>
            <person name="Gilroy R."/>
            <person name="Ravi A."/>
            <person name="Getino M."/>
            <person name="Pursley I."/>
            <person name="Horton D.L."/>
            <person name="Alikhan N.F."/>
            <person name="Baker D."/>
            <person name="Gharbi K."/>
            <person name="Hall N."/>
            <person name="Watson M."/>
            <person name="Adriaenssens E.M."/>
            <person name="Foster-Nyarko E."/>
            <person name="Jarju S."/>
            <person name="Secka A."/>
            <person name="Antonio M."/>
            <person name="Oren A."/>
            <person name="Chaudhuri R.R."/>
            <person name="La Ragione R."/>
            <person name="Hildebrand F."/>
            <person name="Pallen M.J."/>
        </authorList>
    </citation>
    <scope>NUCLEOTIDE SEQUENCE</scope>
    <source>
        <strain evidence="3">CHK147-3167</strain>
    </source>
</reference>
<evidence type="ECO:0000313" key="3">
    <source>
        <dbReference type="EMBL" id="HIQ90895.1"/>
    </source>
</evidence>
<reference evidence="3" key="1">
    <citation type="submission" date="2020-10" db="EMBL/GenBank/DDBJ databases">
        <authorList>
            <person name="Gilroy R."/>
        </authorList>
    </citation>
    <scope>NUCLEOTIDE SEQUENCE</scope>
    <source>
        <strain evidence="3">CHK147-3167</strain>
    </source>
</reference>
<accession>A0A9D0ZT42</accession>
<comment type="caution">
    <text evidence="3">The sequence shown here is derived from an EMBL/GenBank/DDBJ whole genome shotgun (WGS) entry which is preliminary data.</text>
</comment>
<dbReference type="InterPro" id="IPR015946">
    <property type="entry name" value="KH_dom-like_a/b"/>
</dbReference>
<dbReference type="GO" id="GO:0005829">
    <property type="term" value="C:cytosol"/>
    <property type="evidence" value="ECO:0007669"/>
    <property type="project" value="TreeGrafter"/>
</dbReference>
<dbReference type="AlphaFoldDB" id="A0A9D0ZT42"/>
<keyword evidence="1 2" id="KW-0690">Ribosome biogenesis</keyword>
<dbReference type="InterPro" id="IPR000238">
    <property type="entry name" value="RbfA"/>
</dbReference>
<dbReference type="PROSITE" id="PS01319">
    <property type="entry name" value="RBFA"/>
    <property type="match status" value="1"/>
</dbReference>